<organism evidence="1 2">
    <name type="scientific">Rhizophagus irregularis</name>
    <dbReference type="NCBI Taxonomy" id="588596"/>
    <lineage>
        <taxon>Eukaryota</taxon>
        <taxon>Fungi</taxon>
        <taxon>Fungi incertae sedis</taxon>
        <taxon>Mucoromycota</taxon>
        <taxon>Glomeromycotina</taxon>
        <taxon>Glomeromycetes</taxon>
        <taxon>Glomerales</taxon>
        <taxon>Glomeraceae</taxon>
        <taxon>Rhizophagus</taxon>
    </lineage>
</organism>
<dbReference type="VEuPathDB" id="FungiDB:RhiirA1_461627"/>
<dbReference type="EMBL" id="LLXH01000582">
    <property type="protein sequence ID" value="PKC65017.1"/>
    <property type="molecule type" value="Genomic_DNA"/>
</dbReference>
<evidence type="ECO:0000313" key="1">
    <source>
        <dbReference type="EMBL" id="PKC65017.1"/>
    </source>
</evidence>
<reference evidence="1 2" key="2">
    <citation type="submission" date="2017-10" db="EMBL/GenBank/DDBJ databases">
        <title>Genome analyses suggest a sexual origin of heterokaryosis in a supposedly ancient asexual fungus.</title>
        <authorList>
            <person name="Corradi N."/>
            <person name="Sedzielewska K."/>
            <person name="Noel J."/>
            <person name="Charron P."/>
            <person name="Farinelli L."/>
            <person name="Marton T."/>
            <person name="Kruger M."/>
            <person name="Pelin A."/>
            <person name="Brachmann A."/>
            <person name="Corradi N."/>
        </authorList>
    </citation>
    <scope>NUCLEOTIDE SEQUENCE [LARGE SCALE GENOMIC DNA]</scope>
    <source>
        <strain evidence="1 2">A1</strain>
    </source>
</reference>
<dbReference type="AlphaFoldDB" id="A0A2N0RNY6"/>
<accession>A0A2N0RNY6</accession>
<gene>
    <name evidence="1" type="ORF">RhiirA1_461627</name>
</gene>
<evidence type="ECO:0000313" key="2">
    <source>
        <dbReference type="Proteomes" id="UP000232688"/>
    </source>
</evidence>
<comment type="caution">
    <text evidence="1">The sequence shown here is derived from an EMBL/GenBank/DDBJ whole genome shotgun (WGS) entry which is preliminary data.</text>
</comment>
<proteinExistence type="predicted"/>
<protein>
    <submittedName>
        <fullName evidence="1">Uncharacterized protein</fullName>
    </submittedName>
</protein>
<reference evidence="1 2" key="1">
    <citation type="submission" date="2017-10" db="EMBL/GenBank/DDBJ databases">
        <title>Extensive intraspecific genome diversity in a model arbuscular mycorrhizal fungus.</title>
        <authorList>
            <person name="Chen E.C.H."/>
            <person name="Morin E."/>
            <person name="Baudet D."/>
            <person name="Noel J."/>
            <person name="Ndikumana S."/>
            <person name="Charron P."/>
            <person name="St-Onge C."/>
            <person name="Giorgi J."/>
            <person name="Grigoriev I.V."/>
            <person name="Roux C."/>
            <person name="Martin F.M."/>
            <person name="Corradi N."/>
        </authorList>
    </citation>
    <scope>NUCLEOTIDE SEQUENCE [LARGE SCALE GENOMIC DNA]</scope>
    <source>
        <strain evidence="1 2">A1</strain>
    </source>
</reference>
<dbReference type="Proteomes" id="UP000232688">
    <property type="component" value="Unassembled WGS sequence"/>
</dbReference>
<sequence length="62" mass="6711">MATLKKADPDPHKPEVACTCIEDKISVNASEFKHIASSEGYGNAQSEVGIGIDFTIIEFIEN</sequence>
<name>A0A2N0RNY6_9GLOM</name>